<dbReference type="EMBL" id="JAVFKY010000002">
    <property type="protein sequence ID" value="KAK5580936.1"/>
    <property type="molecule type" value="Genomic_DNA"/>
</dbReference>
<keyword evidence="4" id="KW-0106">Calcium</keyword>
<protein>
    <recommendedName>
        <fullName evidence="5">C2 domain-containing protein</fullName>
    </recommendedName>
</protein>
<keyword evidence="3" id="KW-0677">Repeat</keyword>
<sequence length="540" mass="59933">MMPLQSKPNSRVELRFRCNHLKNLDIVSKSDPQIFVSQKRGPGSFQFVDCTEKINNNLSPEFKKTIILDYYFEEIQKLTFTVMDIDKEIKLFGDLDKNDKIGEFTTSLSNILSRPGRKIIGDLIHHGKVTGNIEISAEEINQTNHEIFLRAEGIDLDKKDLFSSDPYFKIYKTTPSGEQLLVFQSVVIKNTLNPIWPQLQMKLEEFNGGDMFRELLIEVYDYDSIGAHDLIGITRTTTDAILRGLIEYPLINPKKTSKSGYKNSGVLKFYEARLEKSHSFLDYLAGGCEISLITAIDCTGSNGSVNATSGLHYNNVAFGGSAYSRSIASVGSVLSSYDSDGFIDVYGFGGEYRGSTSHCFPFSLDPNVPAAFGVAGVLEMYNNNISKIPFSGPTNFASIIQESMNKATQGQTPYNQKYTVLLIITDGEICDMDETIRNLVIASTMPISVVIVGVGSSSFENMDLLDGDGGFLKDYKGNKAKRDIVQFVPFNKFSNSIDALAQETLKEIPGQLLSYFKSVGIPPNPPRKYVPIVDILPPPQ</sequence>
<dbReference type="Gene3D" id="2.60.40.150">
    <property type="entry name" value="C2 domain"/>
    <property type="match status" value="2"/>
</dbReference>
<dbReference type="FunFam" id="2.60.40.150:FF:000307">
    <property type="entry name" value="Copine-E"/>
    <property type="match status" value="1"/>
</dbReference>
<dbReference type="CDD" id="cd04047">
    <property type="entry name" value="C2B_Copine"/>
    <property type="match status" value="1"/>
</dbReference>
<comment type="caution">
    <text evidence="6">The sequence shown here is derived from an EMBL/GenBank/DDBJ whole genome shotgun (WGS) entry which is preliminary data.</text>
</comment>
<dbReference type="GO" id="GO:0005544">
    <property type="term" value="F:calcium-dependent phospholipid binding"/>
    <property type="evidence" value="ECO:0007669"/>
    <property type="project" value="InterPro"/>
</dbReference>
<accession>A0AAN7YUT9</accession>
<dbReference type="PANTHER" id="PTHR10857">
    <property type="entry name" value="COPINE"/>
    <property type="match status" value="1"/>
</dbReference>
<dbReference type="InterPro" id="IPR037768">
    <property type="entry name" value="C2B_Copine"/>
</dbReference>
<feature type="domain" description="C2" evidence="5">
    <location>
        <begin position="1"/>
        <end position="121"/>
    </location>
</feature>
<dbReference type="GO" id="GO:0005634">
    <property type="term" value="C:nucleus"/>
    <property type="evidence" value="ECO:0007669"/>
    <property type="project" value="UniProtKB-ARBA"/>
</dbReference>
<dbReference type="SMART" id="SM00239">
    <property type="entry name" value="C2"/>
    <property type="match status" value="2"/>
</dbReference>
<dbReference type="Proteomes" id="UP001344447">
    <property type="component" value="Unassembled WGS sequence"/>
</dbReference>
<dbReference type="InterPro" id="IPR045052">
    <property type="entry name" value="Copine"/>
</dbReference>
<dbReference type="GO" id="GO:0005829">
    <property type="term" value="C:cytosol"/>
    <property type="evidence" value="ECO:0007669"/>
    <property type="project" value="UniProtKB-ARBA"/>
</dbReference>
<organism evidence="6 7">
    <name type="scientific">Dictyostelium firmibasis</name>
    <dbReference type="NCBI Taxonomy" id="79012"/>
    <lineage>
        <taxon>Eukaryota</taxon>
        <taxon>Amoebozoa</taxon>
        <taxon>Evosea</taxon>
        <taxon>Eumycetozoa</taxon>
        <taxon>Dictyostelia</taxon>
        <taxon>Dictyosteliales</taxon>
        <taxon>Dictyosteliaceae</taxon>
        <taxon>Dictyostelium</taxon>
    </lineage>
</organism>
<evidence type="ECO:0000313" key="7">
    <source>
        <dbReference type="Proteomes" id="UP001344447"/>
    </source>
</evidence>
<dbReference type="InterPro" id="IPR010734">
    <property type="entry name" value="Copine_C"/>
</dbReference>
<keyword evidence="7" id="KW-1185">Reference proteome</keyword>
<dbReference type="CDD" id="cd04048">
    <property type="entry name" value="C2A_Copine"/>
    <property type="match status" value="1"/>
</dbReference>
<dbReference type="Pfam" id="PF00168">
    <property type="entry name" value="C2"/>
    <property type="match status" value="2"/>
</dbReference>
<evidence type="ECO:0000259" key="5">
    <source>
        <dbReference type="PROSITE" id="PS50004"/>
    </source>
</evidence>
<evidence type="ECO:0000313" key="6">
    <source>
        <dbReference type="EMBL" id="KAK5580936.1"/>
    </source>
</evidence>
<dbReference type="GO" id="GO:0071277">
    <property type="term" value="P:cellular response to calcium ion"/>
    <property type="evidence" value="ECO:0007669"/>
    <property type="project" value="TreeGrafter"/>
</dbReference>
<comment type="similarity">
    <text evidence="1">Belongs to the copine family.</text>
</comment>
<dbReference type="InterPro" id="IPR002035">
    <property type="entry name" value="VWF_A"/>
</dbReference>
<reference evidence="6 7" key="1">
    <citation type="submission" date="2023-11" db="EMBL/GenBank/DDBJ databases">
        <title>Dfirmibasis_genome.</title>
        <authorList>
            <person name="Edelbroek B."/>
            <person name="Kjellin J."/>
            <person name="Jerlstrom-Hultqvist J."/>
            <person name="Soderbom F."/>
        </authorList>
    </citation>
    <scope>NUCLEOTIDE SEQUENCE [LARGE SCALE GENOMIC DNA]</scope>
    <source>
        <strain evidence="6 7">TNS-C-14</strain>
    </source>
</reference>
<keyword evidence="2" id="KW-0479">Metal-binding</keyword>
<dbReference type="PROSITE" id="PS50004">
    <property type="entry name" value="C2"/>
    <property type="match status" value="2"/>
</dbReference>
<dbReference type="InterPro" id="IPR035892">
    <property type="entry name" value="C2_domain_sf"/>
</dbReference>
<dbReference type="FunFam" id="2.60.40.150:FF:000219">
    <property type="entry name" value="Copine-E"/>
    <property type="match status" value="1"/>
</dbReference>
<dbReference type="InterPro" id="IPR000008">
    <property type="entry name" value="C2_dom"/>
</dbReference>
<evidence type="ECO:0000256" key="2">
    <source>
        <dbReference type="ARBA" id="ARBA00022723"/>
    </source>
</evidence>
<dbReference type="AlphaFoldDB" id="A0AAN7YUT9"/>
<proteinExistence type="inferred from homology"/>
<dbReference type="SUPFAM" id="SSF49562">
    <property type="entry name" value="C2 domain (Calcium/lipid-binding domain, CaLB)"/>
    <property type="match status" value="2"/>
</dbReference>
<dbReference type="SMART" id="SM00327">
    <property type="entry name" value="VWA"/>
    <property type="match status" value="1"/>
</dbReference>
<dbReference type="GO" id="GO:0046872">
    <property type="term" value="F:metal ion binding"/>
    <property type="evidence" value="ECO:0007669"/>
    <property type="project" value="UniProtKB-KW"/>
</dbReference>
<dbReference type="GO" id="GO:0005886">
    <property type="term" value="C:plasma membrane"/>
    <property type="evidence" value="ECO:0007669"/>
    <property type="project" value="UniProtKB-ARBA"/>
</dbReference>
<dbReference type="SUPFAM" id="SSF53300">
    <property type="entry name" value="vWA-like"/>
    <property type="match status" value="1"/>
</dbReference>
<evidence type="ECO:0000256" key="1">
    <source>
        <dbReference type="ARBA" id="ARBA00009048"/>
    </source>
</evidence>
<dbReference type="Pfam" id="PF07002">
    <property type="entry name" value="Copine"/>
    <property type="match status" value="1"/>
</dbReference>
<name>A0AAN7YUT9_9MYCE</name>
<evidence type="ECO:0000256" key="3">
    <source>
        <dbReference type="ARBA" id="ARBA00022737"/>
    </source>
</evidence>
<gene>
    <name evidence="6" type="ORF">RB653_000963</name>
</gene>
<feature type="domain" description="C2" evidence="5">
    <location>
        <begin position="125"/>
        <end position="252"/>
    </location>
</feature>
<dbReference type="InterPro" id="IPR036465">
    <property type="entry name" value="vWFA_dom_sf"/>
</dbReference>
<dbReference type="PANTHER" id="PTHR10857:SF58">
    <property type="entry name" value="COPINE-C"/>
    <property type="match status" value="1"/>
</dbReference>
<evidence type="ECO:0000256" key="4">
    <source>
        <dbReference type="ARBA" id="ARBA00022837"/>
    </source>
</evidence>